<keyword evidence="2" id="KW-0547">Nucleotide-binding</keyword>
<protein>
    <submittedName>
        <fullName evidence="4">Ras-related protein Rab-32</fullName>
    </submittedName>
</protein>
<evidence type="ECO:0000256" key="3">
    <source>
        <dbReference type="ARBA" id="ARBA00023134"/>
    </source>
</evidence>
<dbReference type="PRINTS" id="PR00449">
    <property type="entry name" value="RASTRNSFRMNG"/>
</dbReference>
<dbReference type="GO" id="GO:0045335">
    <property type="term" value="C:phagocytic vesicle"/>
    <property type="evidence" value="ECO:0007669"/>
    <property type="project" value="TreeGrafter"/>
</dbReference>
<evidence type="ECO:0000256" key="1">
    <source>
        <dbReference type="ARBA" id="ARBA00006270"/>
    </source>
</evidence>
<dbReference type="InterPro" id="IPR001806">
    <property type="entry name" value="Small_GTPase"/>
</dbReference>
<name>A0A5B7GW42_PORTR</name>
<dbReference type="PANTHER" id="PTHR47981:SF39">
    <property type="entry name" value="RAS-RELATED PROTEIN RAB"/>
    <property type="match status" value="1"/>
</dbReference>
<dbReference type="Pfam" id="PF00071">
    <property type="entry name" value="Ras"/>
    <property type="match status" value="1"/>
</dbReference>
<dbReference type="EMBL" id="VSRR010018897">
    <property type="protein sequence ID" value="MPC61759.1"/>
    <property type="molecule type" value="Genomic_DNA"/>
</dbReference>
<proteinExistence type="inferred from homology"/>
<dbReference type="AlphaFoldDB" id="A0A5B7GW42"/>
<dbReference type="InterPro" id="IPR027417">
    <property type="entry name" value="P-loop_NTPase"/>
</dbReference>
<comment type="similarity">
    <text evidence="1">Belongs to the small GTPase superfamily. Rab family.</text>
</comment>
<reference evidence="4 5" key="1">
    <citation type="submission" date="2019-05" db="EMBL/GenBank/DDBJ databases">
        <title>Another draft genome of Portunus trituberculatus and its Hox gene families provides insights of decapod evolution.</title>
        <authorList>
            <person name="Jeong J.-H."/>
            <person name="Song I."/>
            <person name="Kim S."/>
            <person name="Choi T."/>
            <person name="Kim D."/>
            <person name="Ryu S."/>
            <person name="Kim W."/>
        </authorList>
    </citation>
    <scope>NUCLEOTIDE SEQUENCE [LARGE SCALE GENOMIC DNA]</scope>
    <source>
        <tissue evidence="4">Muscle</tissue>
    </source>
</reference>
<comment type="caution">
    <text evidence="4">The sequence shown here is derived from an EMBL/GenBank/DDBJ whole genome shotgun (WGS) entry which is preliminary data.</text>
</comment>
<accession>A0A5B7GW42</accession>
<dbReference type="Proteomes" id="UP000324222">
    <property type="component" value="Unassembled WGS sequence"/>
</dbReference>
<sequence length="117" mass="13372">MGVTHRVARGWSWDADKCSSHDWTSRNLLWLPRYFASRMTAVAPLEHSTVPRELQFKVLVIGEFGVGKTAVIRRYTEGHFSPYYKLTIGVDFAVKTLDWDAKTKVTVQLCLEISVVQ</sequence>
<keyword evidence="3" id="KW-0342">GTP-binding</keyword>
<organism evidence="4 5">
    <name type="scientific">Portunus trituberculatus</name>
    <name type="common">Swimming crab</name>
    <name type="synonym">Neptunus trituberculatus</name>
    <dbReference type="NCBI Taxonomy" id="210409"/>
    <lineage>
        <taxon>Eukaryota</taxon>
        <taxon>Metazoa</taxon>
        <taxon>Ecdysozoa</taxon>
        <taxon>Arthropoda</taxon>
        <taxon>Crustacea</taxon>
        <taxon>Multicrustacea</taxon>
        <taxon>Malacostraca</taxon>
        <taxon>Eumalacostraca</taxon>
        <taxon>Eucarida</taxon>
        <taxon>Decapoda</taxon>
        <taxon>Pleocyemata</taxon>
        <taxon>Brachyura</taxon>
        <taxon>Eubrachyura</taxon>
        <taxon>Portunoidea</taxon>
        <taxon>Portunidae</taxon>
        <taxon>Portuninae</taxon>
        <taxon>Portunus</taxon>
    </lineage>
</organism>
<dbReference type="GO" id="GO:0090385">
    <property type="term" value="P:phagosome-lysosome fusion"/>
    <property type="evidence" value="ECO:0007669"/>
    <property type="project" value="TreeGrafter"/>
</dbReference>
<dbReference type="GO" id="GO:0005525">
    <property type="term" value="F:GTP binding"/>
    <property type="evidence" value="ECO:0007669"/>
    <property type="project" value="UniProtKB-KW"/>
</dbReference>
<dbReference type="PROSITE" id="PS51419">
    <property type="entry name" value="RAB"/>
    <property type="match status" value="1"/>
</dbReference>
<dbReference type="Gene3D" id="3.40.50.300">
    <property type="entry name" value="P-loop containing nucleotide triphosphate hydrolases"/>
    <property type="match status" value="1"/>
</dbReference>
<dbReference type="GO" id="GO:0005770">
    <property type="term" value="C:late endosome"/>
    <property type="evidence" value="ECO:0007669"/>
    <property type="project" value="TreeGrafter"/>
</dbReference>
<gene>
    <name evidence="4" type="primary">RAB32_0</name>
    <name evidence="4" type="ORF">E2C01_055835</name>
</gene>
<keyword evidence="5" id="KW-1185">Reference proteome</keyword>
<dbReference type="SUPFAM" id="SSF52540">
    <property type="entry name" value="P-loop containing nucleoside triphosphate hydrolases"/>
    <property type="match status" value="1"/>
</dbReference>
<evidence type="ECO:0000313" key="4">
    <source>
        <dbReference type="EMBL" id="MPC61759.1"/>
    </source>
</evidence>
<dbReference type="PANTHER" id="PTHR47981">
    <property type="entry name" value="RAB FAMILY"/>
    <property type="match status" value="1"/>
</dbReference>
<dbReference type="OrthoDB" id="245989at2759"/>
<dbReference type="GO" id="GO:0008333">
    <property type="term" value="P:endosome to lysosome transport"/>
    <property type="evidence" value="ECO:0007669"/>
    <property type="project" value="TreeGrafter"/>
</dbReference>
<dbReference type="GO" id="GO:0005764">
    <property type="term" value="C:lysosome"/>
    <property type="evidence" value="ECO:0007669"/>
    <property type="project" value="TreeGrafter"/>
</dbReference>
<evidence type="ECO:0000313" key="5">
    <source>
        <dbReference type="Proteomes" id="UP000324222"/>
    </source>
</evidence>
<dbReference type="GO" id="GO:0003924">
    <property type="term" value="F:GTPase activity"/>
    <property type="evidence" value="ECO:0007669"/>
    <property type="project" value="InterPro"/>
</dbReference>
<evidence type="ECO:0000256" key="2">
    <source>
        <dbReference type="ARBA" id="ARBA00022741"/>
    </source>
</evidence>